<dbReference type="InterPro" id="IPR055647">
    <property type="entry name" value="DUF7223"/>
</dbReference>
<gene>
    <name evidence="3" type="ORF">MPH_04094</name>
</gene>
<proteinExistence type="predicted"/>
<dbReference type="STRING" id="1126212.K2R8A4"/>
<dbReference type="Proteomes" id="UP000007129">
    <property type="component" value="Unassembled WGS sequence"/>
</dbReference>
<name>K2R8A4_MACPH</name>
<dbReference type="EMBL" id="AHHD01000183">
    <property type="protein sequence ID" value="EKG18621.1"/>
    <property type="molecule type" value="Genomic_DNA"/>
</dbReference>
<organism evidence="3 4">
    <name type="scientific">Macrophomina phaseolina (strain MS6)</name>
    <name type="common">Charcoal rot fungus</name>
    <dbReference type="NCBI Taxonomy" id="1126212"/>
    <lineage>
        <taxon>Eukaryota</taxon>
        <taxon>Fungi</taxon>
        <taxon>Dikarya</taxon>
        <taxon>Ascomycota</taxon>
        <taxon>Pezizomycotina</taxon>
        <taxon>Dothideomycetes</taxon>
        <taxon>Dothideomycetes incertae sedis</taxon>
        <taxon>Botryosphaeriales</taxon>
        <taxon>Botryosphaeriaceae</taxon>
        <taxon>Macrophomina</taxon>
    </lineage>
</organism>
<sequence>MATTAFPQQSLVPSMPSVELGTALTVDLSRQIDSNEVTTMPAAPSNTATPAGLHPPSDLRVICNSCSTNGLLIARQGGWNVSGQDFESGWIDIALTNFSAHADLTIVGIEGAGSMSRVLGTEFPIPGAGFKLPGFGKAGLIVTPEIYLDWDFSDAAVTLSTGWDLIVPNGAHMLIDFADVGNSLVDGFSGFRLNMLPLASRQPNITSVNMSLSVGLRLSVSMGLESNIAGLSAEAGLYLDLPVFNATATGMLSTSYLSLCAAAGAHPGGELADAALANFTHTYGKIIEFGAAVGLNAGLEVGLALPLAGPIETALDLPILSQGVDTGCFVFDEGTNLLVNAVDQVEQIRRRLQAETQSNADDDQAGGEDKKQKGAATAVSPDMLVSVATGSVVLVALIFSFL</sequence>
<dbReference type="HOGENOM" id="CLU_685254_0_0_1"/>
<dbReference type="AlphaFoldDB" id="K2R8A4"/>
<feature type="domain" description="DUF7223" evidence="2">
    <location>
        <begin position="58"/>
        <end position="262"/>
    </location>
</feature>
<protein>
    <recommendedName>
        <fullName evidence="2">DUF7223 domain-containing protein</fullName>
    </recommendedName>
</protein>
<evidence type="ECO:0000256" key="1">
    <source>
        <dbReference type="SAM" id="MobiDB-lite"/>
    </source>
</evidence>
<reference evidence="3 4" key="1">
    <citation type="journal article" date="2012" name="BMC Genomics">
        <title>Tools to kill: Genome of one of the most destructive plant pathogenic fungi Macrophomina phaseolina.</title>
        <authorList>
            <person name="Islam M.S."/>
            <person name="Haque M.S."/>
            <person name="Islam M.M."/>
            <person name="Emdad E.M."/>
            <person name="Halim A."/>
            <person name="Hossen Q.M.M."/>
            <person name="Hossain M.Z."/>
            <person name="Ahmed B."/>
            <person name="Rahim S."/>
            <person name="Rahman M.S."/>
            <person name="Alam M.M."/>
            <person name="Hou S."/>
            <person name="Wan X."/>
            <person name="Saito J.A."/>
            <person name="Alam M."/>
        </authorList>
    </citation>
    <scope>NUCLEOTIDE SEQUENCE [LARGE SCALE GENOMIC DNA]</scope>
    <source>
        <strain evidence="3 4">MS6</strain>
    </source>
</reference>
<feature type="region of interest" description="Disordered" evidence="1">
    <location>
        <begin position="354"/>
        <end position="373"/>
    </location>
</feature>
<evidence type="ECO:0000313" key="4">
    <source>
        <dbReference type="Proteomes" id="UP000007129"/>
    </source>
</evidence>
<dbReference type="OrthoDB" id="5382170at2759"/>
<evidence type="ECO:0000259" key="2">
    <source>
        <dbReference type="Pfam" id="PF23865"/>
    </source>
</evidence>
<comment type="caution">
    <text evidence="3">The sequence shown here is derived from an EMBL/GenBank/DDBJ whole genome shotgun (WGS) entry which is preliminary data.</text>
</comment>
<accession>K2R8A4</accession>
<dbReference type="InParanoid" id="K2R8A4"/>
<dbReference type="VEuPathDB" id="FungiDB:MPH_04094"/>
<evidence type="ECO:0000313" key="3">
    <source>
        <dbReference type="EMBL" id="EKG18621.1"/>
    </source>
</evidence>
<dbReference type="Pfam" id="PF23865">
    <property type="entry name" value="DUF7223"/>
    <property type="match status" value="1"/>
</dbReference>